<evidence type="ECO:0000313" key="2">
    <source>
        <dbReference type="EMBL" id="KAJ4150001.1"/>
    </source>
</evidence>
<evidence type="ECO:0000313" key="3">
    <source>
        <dbReference type="Proteomes" id="UP001144673"/>
    </source>
</evidence>
<name>A0A9W8Q9A6_AKAMU</name>
<keyword evidence="3" id="KW-1185">Reference proteome</keyword>
<reference evidence="2" key="1">
    <citation type="journal article" date="2023" name="Access Microbiol">
        <title>De-novo genome assembly for Akanthomyces muscarius, a biocontrol agent of insect agricultural pests.</title>
        <authorList>
            <person name="Erdos Z."/>
            <person name="Studholme D.J."/>
            <person name="Raymond B."/>
            <person name="Sharma M."/>
        </authorList>
    </citation>
    <scope>NUCLEOTIDE SEQUENCE</scope>
    <source>
        <strain evidence="2">Ve6</strain>
    </source>
</reference>
<dbReference type="Proteomes" id="UP001144673">
    <property type="component" value="Chromosome 4"/>
</dbReference>
<feature type="compositionally biased region" description="Basic residues" evidence="1">
    <location>
        <begin position="49"/>
        <end position="66"/>
    </location>
</feature>
<accession>A0A9W8Q9A6</accession>
<dbReference type="AlphaFoldDB" id="A0A9W8Q9A6"/>
<feature type="region of interest" description="Disordered" evidence="1">
    <location>
        <begin position="31"/>
        <end position="68"/>
    </location>
</feature>
<organism evidence="2 3">
    <name type="scientific">Akanthomyces muscarius</name>
    <name type="common">Entomopathogenic fungus</name>
    <name type="synonym">Lecanicillium muscarium</name>
    <dbReference type="NCBI Taxonomy" id="2231603"/>
    <lineage>
        <taxon>Eukaryota</taxon>
        <taxon>Fungi</taxon>
        <taxon>Dikarya</taxon>
        <taxon>Ascomycota</taxon>
        <taxon>Pezizomycotina</taxon>
        <taxon>Sordariomycetes</taxon>
        <taxon>Hypocreomycetidae</taxon>
        <taxon>Hypocreales</taxon>
        <taxon>Cordycipitaceae</taxon>
        <taxon>Akanthomyces</taxon>
    </lineage>
</organism>
<dbReference type="KEGG" id="amus:LMH87_010770"/>
<proteinExistence type="predicted"/>
<evidence type="ECO:0000256" key="1">
    <source>
        <dbReference type="SAM" id="MobiDB-lite"/>
    </source>
</evidence>
<dbReference type="EMBL" id="JAJHUN010000009">
    <property type="protein sequence ID" value="KAJ4150001.1"/>
    <property type="molecule type" value="Genomic_DNA"/>
</dbReference>
<dbReference type="GeneID" id="80897929"/>
<sequence>MLPSPPASCSASWTRRQPQIHAATVAFKTAPTRLHRRPQFQSVDPPSTVRHRRPCLRGTHRSRAARTRSCLTSSRRLLPFLDSVLDPSQKHAAPNSESLFYVSRHVAV</sequence>
<gene>
    <name evidence="2" type="ORF">LMH87_010770</name>
</gene>
<dbReference type="RefSeq" id="XP_056051715.1">
    <property type="nucleotide sequence ID" value="XM_056199802.1"/>
</dbReference>
<comment type="caution">
    <text evidence="2">The sequence shown here is derived from an EMBL/GenBank/DDBJ whole genome shotgun (WGS) entry which is preliminary data.</text>
</comment>
<protein>
    <submittedName>
        <fullName evidence="2">Uncharacterized protein</fullName>
    </submittedName>
</protein>